<dbReference type="GO" id="GO:0005576">
    <property type="term" value="C:extracellular region"/>
    <property type="evidence" value="ECO:0007669"/>
    <property type="project" value="UniProtKB-SubCell"/>
</dbReference>
<dbReference type="SUPFAM" id="SSF64518">
    <property type="entry name" value="Phase 1 flagellin"/>
    <property type="match status" value="1"/>
</dbReference>
<comment type="caution">
    <text evidence="10">The sequence shown here is derived from an EMBL/GenBank/DDBJ whole genome shotgun (WGS) entry which is preliminary data.</text>
</comment>
<organism evidence="10 11">
    <name type="scientific">Candidatus Scalindua arabica</name>
    <dbReference type="NCBI Taxonomy" id="1127984"/>
    <lineage>
        <taxon>Bacteria</taxon>
        <taxon>Pseudomonadati</taxon>
        <taxon>Planctomycetota</taxon>
        <taxon>Candidatus Brocadiia</taxon>
        <taxon>Candidatus Brocadiales</taxon>
        <taxon>Candidatus Scalinduaceae</taxon>
        <taxon>Candidatus Scalindua</taxon>
    </lineage>
</organism>
<dbReference type="Proteomes" id="UP000722750">
    <property type="component" value="Unassembled WGS sequence"/>
</dbReference>
<evidence type="ECO:0000256" key="4">
    <source>
        <dbReference type="ARBA" id="ARBA00016244"/>
    </source>
</evidence>
<dbReference type="Pfam" id="PF06429">
    <property type="entry name" value="Flg_bbr_C"/>
    <property type="match status" value="1"/>
</dbReference>
<name>A0A942A4G4_9BACT</name>
<evidence type="ECO:0000313" key="11">
    <source>
        <dbReference type="Proteomes" id="UP000722750"/>
    </source>
</evidence>
<dbReference type="GO" id="GO:0044780">
    <property type="term" value="P:bacterial-type flagellum assembly"/>
    <property type="evidence" value="ECO:0007669"/>
    <property type="project" value="InterPro"/>
</dbReference>
<protein>
    <recommendedName>
        <fullName evidence="4">Flagellar hook-associated protein 1</fullName>
    </recommendedName>
</protein>
<keyword evidence="5" id="KW-0964">Secreted</keyword>
<dbReference type="PANTHER" id="PTHR30033">
    <property type="entry name" value="FLAGELLAR HOOK-ASSOCIATED PROTEIN 1"/>
    <property type="match status" value="1"/>
</dbReference>
<feature type="domain" description="Flagellar basal body rod protein N-terminal" evidence="7">
    <location>
        <begin position="8"/>
        <end position="36"/>
    </location>
</feature>
<dbReference type="Pfam" id="PF22638">
    <property type="entry name" value="FlgK_D1"/>
    <property type="match status" value="1"/>
</dbReference>
<feature type="domain" description="Flagellar hook-associated protein FlgK helical" evidence="9">
    <location>
        <begin position="94"/>
        <end position="313"/>
    </location>
</feature>
<evidence type="ECO:0000256" key="1">
    <source>
        <dbReference type="ARBA" id="ARBA00004365"/>
    </source>
</evidence>
<dbReference type="GO" id="GO:0009424">
    <property type="term" value="C:bacterial-type flagellum hook"/>
    <property type="evidence" value="ECO:0007669"/>
    <property type="project" value="InterPro"/>
</dbReference>
<dbReference type="InterPro" id="IPR053927">
    <property type="entry name" value="FlgK_helical"/>
</dbReference>
<gene>
    <name evidence="10" type="ORF">MAG551_01751</name>
</gene>
<evidence type="ECO:0000259" key="9">
    <source>
        <dbReference type="Pfam" id="PF22638"/>
    </source>
</evidence>
<dbReference type="AlphaFoldDB" id="A0A942A4G4"/>
<evidence type="ECO:0000259" key="7">
    <source>
        <dbReference type="Pfam" id="PF00460"/>
    </source>
</evidence>
<reference evidence="10" key="1">
    <citation type="journal article" date="2021" name="ISME J.">
        <title>Fine-scale metabolic discontinuity in a stratified prokaryote microbiome of a Red Sea deep halocline.</title>
        <authorList>
            <person name="Michoud G."/>
            <person name="Ngugi D.K."/>
            <person name="Barozzi A."/>
            <person name="Merlino G."/>
            <person name="Calleja M.L."/>
            <person name="Delgado-Huertas A."/>
            <person name="Moran X.A.G."/>
            <person name="Daffonchio D."/>
        </authorList>
    </citation>
    <scope>NUCLEOTIDE SEQUENCE</scope>
    <source>
        <strain evidence="10">SuakinDeep_MAG55_1</strain>
    </source>
</reference>
<dbReference type="EMBL" id="JAANXD010000073">
    <property type="protein sequence ID" value="MBS1258689.1"/>
    <property type="molecule type" value="Genomic_DNA"/>
</dbReference>
<dbReference type="InterPro" id="IPR002371">
    <property type="entry name" value="FlgK"/>
</dbReference>
<keyword evidence="6" id="KW-0975">Bacterial flagellum</keyword>
<sequence>MASTDLSIGLSGLLAAQRALQTIGHNITNANTPGYTRQVVSLIASNPDTSSAGPIGAGVSIQQIQRIKDDLLDSQISNSTSLFGSAEVQNDILRNLESIFNELSDTSLNSRLDDFFSSIQQLSTDPELTSTRFQLLQDSLNLANNGFNSLDEQFTNLKIDISNRIETKVSELNSITSEIALLNKRIDEIESSSITANANDMLDRRDYLLTKLSKLANTKVITNSTDSSVDVLLGGTLVVIGHRSEPLVTTLVGEGVTKIQGVDTNNMTSGELKGLLNMQNTTIPKYMSDLDTLAASLIKEINNVHSEGVGLSGGFTSLTSTNAVNSATDSLTSTGLPFAPTVNTYSTGTITSNGSTVTGVGTAFTSNVKANDWIKLDDSNWYKVVSVDSDTQLTFDGTYTDADAISTNITDGSLYVTVTDDTTGAITKTSLRIATDETLTTLTAKLDGIANLNASVSNNLLTITSDTGYKYSFTKKLDTDPGSIGASTVTLSGNYSGNDKDIYTLNVQNAGTGTIGTGSAVITVTDASGVVVASLDVGSSYNAGDTLQIADGVSVSFGSGAVVVNQKLAFDVTNDPDTSDVLTSLGINTFFTGNDASSIDVARYIKNDVTRIAAATTASQGDNTNALRMLNLQNSASTNNSTFSDFLHSSVAQLGVEAAEKASEKESYNLLLTNLENRRQEIAGVSIEEEMINTIRFQQAFQASARFVSVVSEMSKILMQI</sequence>
<feature type="domain" description="Flagellar basal-body/hook protein C-terminal" evidence="8">
    <location>
        <begin position="681"/>
        <end position="721"/>
    </location>
</feature>
<dbReference type="GO" id="GO:0005198">
    <property type="term" value="F:structural molecule activity"/>
    <property type="evidence" value="ECO:0007669"/>
    <property type="project" value="InterPro"/>
</dbReference>
<dbReference type="InterPro" id="IPR010930">
    <property type="entry name" value="Flg_bb/hook_C_dom"/>
</dbReference>
<accession>A0A942A4G4</accession>
<comment type="similarity">
    <text evidence="3">Belongs to the flagella basal body rod proteins family.</text>
</comment>
<evidence type="ECO:0000256" key="6">
    <source>
        <dbReference type="ARBA" id="ARBA00023143"/>
    </source>
</evidence>
<evidence type="ECO:0000256" key="5">
    <source>
        <dbReference type="ARBA" id="ARBA00022525"/>
    </source>
</evidence>
<dbReference type="Pfam" id="PF00460">
    <property type="entry name" value="Flg_bb_rod"/>
    <property type="match status" value="1"/>
</dbReference>
<evidence type="ECO:0000313" key="10">
    <source>
        <dbReference type="EMBL" id="MBS1258689.1"/>
    </source>
</evidence>
<comment type="subcellular location">
    <subcellularLocation>
        <location evidence="1">Bacterial flagellum</location>
    </subcellularLocation>
    <subcellularLocation>
        <location evidence="2">Secreted</location>
    </subcellularLocation>
</comment>
<dbReference type="PRINTS" id="PR01005">
    <property type="entry name" value="FLGHOOKAP1"/>
</dbReference>
<dbReference type="InterPro" id="IPR001444">
    <property type="entry name" value="Flag_bb_rod_N"/>
</dbReference>
<proteinExistence type="inferred from homology"/>
<evidence type="ECO:0000256" key="3">
    <source>
        <dbReference type="ARBA" id="ARBA00009677"/>
    </source>
</evidence>
<evidence type="ECO:0000256" key="2">
    <source>
        <dbReference type="ARBA" id="ARBA00004613"/>
    </source>
</evidence>
<evidence type="ECO:0000259" key="8">
    <source>
        <dbReference type="Pfam" id="PF06429"/>
    </source>
</evidence>
<dbReference type="NCBIfam" id="TIGR02492">
    <property type="entry name" value="flgK_ends"/>
    <property type="match status" value="1"/>
</dbReference>
<dbReference type="PANTHER" id="PTHR30033:SF1">
    <property type="entry name" value="FLAGELLAR HOOK-ASSOCIATED PROTEIN 1"/>
    <property type="match status" value="1"/>
</dbReference>